<evidence type="ECO:0000259" key="3">
    <source>
        <dbReference type="Pfam" id="PF06155"/>
    </source>
</evidence>
<sequence>MIARQTPPSEIRVSKDRRMLTLAWPQQESIALSAEYLRVHSPSAEVRGHNEAGRKTQFGKRDVSITDIQPVGNYAIKISFSDGHDTGLFSWTYLAELGRDEDQKWAAYLTELDEKGLSRDA</sequence>
<evidence type="ECO:0000256" key="1">
    <source>
        <dbReference type="ARBA" id="ARBA00022723"/>
    </source>
</evidence>
<keyword evidence="1" id="KW-0479">Metal-binding</keyword>
<dbReference type="Pfam" id="PF06155">
    <property type="entry name" value="GBBH-like_N"/>
    <property type="match status" value="1"/>
</dbReference>
<dbReference type="RefSeq" id="WP_322186920.1">
    <property type="nucleotide sequence ID" value="NZ_JAXLPB010000003.1"/>
</dbReference>
<dbReference type="InterPro" id="IPR010376">
    <property type="entry name" value="GBBH-like_N"/>
</dbReference>
<evidence type="ECO:0000313" key="4">
    <source>
        <dbReference type="EMBL" id="MDY8109428.1"/>
    </source>
</evidence>
<comment type="caution">
    <text evidence="4">The sequence shown here is derived from an EMBL/GenBank/DDBJ whole genome shotgun (WGS) entry which is preliminary data.</text>
</comment>
<gene>
    <name evidence="4" type="ORF">U0C82_09775</name>
</gene>
<dbReference type="InterPro" id="IPR038492">
    <property type="entry name" value="GBBH-like_N_sf"/>
</dbReference>
<proteinExistence type="predicted"/>
<protein>
    <submittedName>
        <fullName evidence="4">DUF971 domain-containing protein</fullName>
    </submittedName>
</protein>
<dbReference type="PANTHER" id="PTHR35303">
    <property type="entry name" value="OS02G0197800 PROTEIN"/>
    <property type="match status" value="1"/>
</dbReference>
<evidence type="ECO:0000313" key="5">
    <source>
        <dbReference type="Proteomes" id="UP001294412"/>
    </source>
</evidence>
<evidence type="ECO:0000256" key="2">
    <source>
        <dbReference type="ARBA" id="ARBA00023004"/>
    </source>
</evidence>
<name>A0ABU5I386_9HYPH</name>
<keyword evidence="5" id="KW-1185">Reference proteome</keyword>
<dbReference type="Proteomes" id="UP001294412">
    <property type="component" value="Unassembled WGS sequence"/>
</dbReference>
<keyword evidence="2" id="KW-0408">Iron</keyword>
<dbReference type="EMBL" id="JAXLPB010000003">
    <property type="protein sequence ID" value="MDY8109428.1"/>
    <property type="molecule type" value="Genomic_DNA"/>
</dbReference>
<organism evidence="4 5">
    <name type="scientific">Fulvimarina uroteuthidis</name>
    <dbReference type="NCBI Taxonomy" id="3098149"/>
    <lineage>
        <taxon>Bacteria</taxon>
        <taxon>Pseudomonadati</taxon>
        <taxon>Pseudomonadota</taxon>
        <taxon>Alphaproteobacteria</taxon>
        <taxon>Hyphomicrobiales</taxon>
        <taxon>Aurantimonadaceae</taxon>
        <taxon>Fulvimarina</taxon>
    </lineage>
</organism>
<feature type="domain" description="Gamma-butyrobetaine hydroxylase-like N-terminal" evidence="3">
    <location>
        <begin position="11"/>
        <end position="94"/>
    </location>
</feature>
<accession>A0ABU5I386</accession>
<dbReference type="PANTHER" id="PTHR35303:SF5">
    <property type="entry name" value="OS02G0197800 PROTEIN"/>
    <property type="match status" value="1"/>
</dbReference>
<reference evidence="4 5" key="1">
    <citation type="submission" date="2023-12" db="EMBL/GenBank/DDBJ databases">
        <title>Description of Novel Strain Fulvimarina sp. 2208YS6-2-32 isolated from Uroteuthis (Photololigo) edulis.</title>
        <authorList>
            <person name="Park J.-S."/>
        </authorList>
    </citation>
    <scope>NUCLEOTIDE SEQUENCE [LARGE SCALE GENOMIC DNA]</scope>
    <source>
        <strain evidence="4 5">2208YS6-2-32</strain>
    </source>
</reference>
<dbReference type="Gene3D" id="3.30.2020.30">
    <property type="match status" value="1"/>
</dbReference>